<evidence type="ECO:0000313" key="2">
    <source>
        <dbReference type="Proteomes" id="UP000192276"/>
    </source>
</evidence>
<accession>A0A1V9EJV4</accession>
<comment type="caution">
    <text evidence="1">The sequence shown here is derived from an EMBL/GenBank/DDBJ whole genome shotgun (WGS) entry which is preliminary data.</text>
</comment>
<evidence type="ECO:0000313" key="1">
    <source>
        <dbReference type="EMBL" id="OQP46214.1"/>
    </source>
</evidence>
<dbReference type="RefSeq" id="WP_081171106.1">
    <property type="nucleotide sequence ID" value="NZ_LWBP01000248.1"/>
</dbReference>
<sequence length="1101" mass="123635">MKTKIVVVFMFLFQLALGQIDNDYKILPAYKPPKSPNAAAFEKFTSVPINYQTGQVNYSIPMYTIETDGVIVPITLNYNNTGLKVTEVPSWVGLGWHLAVGGAITRTVKGIPDDGPRGLMDPYYAQLQLRVVKNQSSGLEKYHYFKDVVESIADSEHDMFHFDVPGIKGSFYINRFGECIQLPRSNNKIEYTRSTQNNTLDKFSITDVNGNKYLFNLKEESKISLYNNQTGGIPNYYNNIKGTTWYLSEIQTKSGGQVNFEYAHYQYTKTEKTETYQLYSVQQCQTSTASPVVTIITTLVDVYQLSRISWKNGYVDFDAGNARQDIKQMDATASVPSLRGISVYSPGTSVKYITFEYNETNRLLLKKIKNVNVARNFHHAYEFNYYDEEPYKSWPSYQLASTSYNAQDYWGYYNGQINNQFLLPFNTVPSHPVPLIPNNTAPIPAILIDEGLKARVNRAPNSNFAQYGMLKEIIYPTGGKSRFYYEGNTILASSALTPVSGSEYVVNTLPKSTNGQGQQLVTLGGLRIKKIEFYNDLNGSNPSTVTNLMYDQNASTHIMPVYVSAIKIASAPGMFDPCVLCANPLVYTLHSSSLVNDPAYLVEYYKVTEVQGSGQDGQTVHIYSPSQLNPHRYWFAPFGDPLCLNWTSGETNTLVQTYPNNKTISERSIKKWHNDYTNGNPLDSFGTDLKIAVIRNDACGPDFTSLSRVPSNNSEADVLINNVFNAETILLRTQHYVTTEIHEKSLQPTGGALEKTAIYHYSLNQRNRLLPNSMSTFQSNGLEAQTKTSYPQDYLAMPVTDPAADQIVKGLSNLIVKNLLDVPVEEIRTINKNGNEYVTGAKLIIYSADRAVVSEILELTVSDPIPIQNFTKSSINAQGGFVYDNRYIQTTAFTKFDDRDQLTEYDERSTGNHAILWDYNASYTIADVKNSRLSETAYTSFEADGSGNWTIVNAARVDDGITGNKCYDLAYGNITKTGLGGATYVVSYWTSNNQPFTITGTQGTIVRGKKIGNWTYFEHKVTGVSQVTIPQTTALVDELRLYPAGAQMTTYTYTPLIGMTSQCDVNNRISYYEYDDFNRLKLIRDQDGNIIKTIDYRYQTN</sequence>
<dbReference type="OrthoDB" id="680656at2"/>
<dbReference type="EMBL" id="LWBP01000248">
    <property type="protein sequence ID" value="OQP46214.1"/>
    <property type="molecule type" value="Genomic_DNA"/>
</dbReference>
<dbReference type="AlphaFoldDB" id="A0A1V9EJV4"/>
<gene>
    <name evidence="1" type="ORF">A4R26_32110</name>
</gene>
<reference evidence="2" key="1">
    <citation type="submission" date="2016-04" db="EMBL/GenBank/DDBJ databases">
        <authorList>
            <person name="Chen L."/>
            <person name="Zhuang W."/>
            <person name="Wang G."/>
        </authorList>
    </citation>
    <scope>NUCLEOTIDE SEQUENCE [LARGE SCALE GENOMIC DNA]</scope>
    <source>
        <strain evidence="2">208</strain>
    </source>
</reference>
<dbReference type="STRING" id="550983.A4R26_32110"/>
<evidence type="ECO:0008006" key="3">
    <source>
        <dbReference type="Google" id="ProtNLM"/>
    </source>
</evidence>
<protein>
    <recommendedName>
        <fullName evidence="3">Sugar-binding protein</fullName>
    </recommendedName>
</protein>
<name>A0A1V9EJV4_9BACT</name>
<organism evidence="1 2">
    <name type="scientific">Niastella populi</name>
    <dbReference type="NCBI Taxonomy" id="550983"/>
    <lineage>
        <taxon>Bacteria</taxon>
        <taxon>Pseudomonadati</taxon>
        <taxon>Bacteroidota</taxon>
        <taxon>Chitinophagia</taxon>
        <taxon>Chitinophagales</taxon>
        <taxon>Chitinophagaceae</taxon>
        <taxon>Niastella</taxon>
    </lineage>
</organism>
<dbReference type="Proteomes" id="UP000192276">
    <property type="component" value="Unassembled WGS sequence"/>
</dbReference>
<keyword evidence="2" id="KW-1185">Reference proteome</keyword>
<proteinExistence type="predicted"/>